<reference evidence="1 2" key="1">
    <citation type="submission" date="2017-06" db="EMBL/GenBank/DDBJ databases">
        <title>Yangia sp. YSBP01 complete genome sequence.</title>
        <authorList>
            <person name="Woo J.-H."/>
            <person name="Kim H.-S."/>
        </authorList>
    </citation>
    <scope>NUCLEOTIDE SEQUENCE [LARGE SCALE GENOMIC DNA]</scope>
    <source>
        <strain evidence="1 2">YSBP01</strain>
        <plasmid evidence="1 2">unnamed2</plasmid>
    </source>
</reference>
<dbReference type="AlphaFoldDB" id="A0A2U8HND2"/>
<evidence type="ECO:0000313" key="1">
    <source>
        <dbReference type="EMBL" id="AWI86516.1"/>
    </source>
</evidence>
<gene>
    <name evidence="1" type="ORF">CEW88_21480</name>
</gene>
<name>A0A2U8HND2_9RHOB</name>
<sequence>MGKGGPVALVTVRCPALTVRAPGEGELPFSRGQLASFAAQLGIAPRFPGTVRTAPLGGGAGASTATLVALARAAGVTVSAERLAAACLAVEGASDPLMFPRPDALLWASREGRILREMPAPPACHILGGFWGAPHRTDPGDENFDDIADLVDAWDAAVTRGDLPACARLASASARRCTARRSPCLALSDPLPELARELGALGWLRAHTGSARGLIFAPGTLPAQGAAALAEAGLTGVLTFGTGAA</sequence>
<evidence type="ECO:0008006" key="3">
    <source>
        <dbReference type="Google" id="ProtNLM"/>
    </source>
</evidence>
<dbReference type="OrthoDB" id="7687262at2"/>
<dbReference type="KEGG" id="ypac:CEW88_21480"/>
<organism evidence="1 2">
    <name type="scientific">Alloyangia pacifica</name>
    <dbReference type="NCBI Taxonomy" id="311180"/>
    <lineage>
        <taxon>Bacteria</taxon>
        <taxon>Pseudomonadati</taxon>
        <taxon>Pseudomonadota</taxon>
        <taxon>Alphaproteobacteria</taxon>
        <taxon>Rhodobacterales</taxon>
        <taxon>Roseobacteraceae</taxon>
        <taxon>Alloyangia</taxon>
    </lineage>
</organism>
<evidence type="ECO:0000313" key="2">
    <source>
        <dbReference type="Proteomes" id="UP000244915"/>
    </source>
</evidence>
<dbReference type="Proteomes" id="UP000244915">
    <property type="component" value="Plasmid unnamed2"/>
</dbReference>
<keyword evidence="1" id="KW-0614">Plasmid</keyword>
<dbReference type="EMBL" id="CP022192">
    <property type="protein sequence ID" value="AWI86516.1"/>
    <property type="molecule type" value="Genomic_DNA"/>
</dbReference>
<geneLocation type="plasmid" evidence="1 2">
    <name>unnamed2</name>
</geneLocation>
<protein>
    <recommendedName>
        <fullName evidence="3">Propanediol utilization protein</fullName>
    </recommendedName>
</protein>
<proteinExistence type="predicted"/>
<accession>A0A2U8HND2</accession>